<reference evidence="2" key="1">
    <citation type="submission" date="2018-11" db="EMBL/GenBank/DDBJ databases">
        <authorList>
            <consortium name="Pathogen Informatics"/>
        </authorList>
    </citation>
    <scope>NUCLEOTIDE SEQUENCE</scope>
</reference>
<feature type="region of interest" description="Disordered" evidence="1">
    <location>
        <begin position="1"/>
        <end position="136"/>
    </location>
</feature>
<feature type="compositionally biased region" description="Polar residues" evidence="1">
    <location>
        <begin position="48"/>
        <end position="64"/>
    </location>
</feature>
<evidence type="ECO:0000256" key="1">
    <source>
        <dbReference type="SAM" id="MobiDB-lite"/>
    </source>
</evidence>
<dbReference type="EMBL" id="CAAALY010000022">
    <property type="protein sequence ID" value="VEL06567.1"/>
    <property type="molecule type" value="Genomic_DNA"/>
</dbReference>
<accession>A0A448W9P5</accession>
<gene>
    <name evidence="2" type="ORF">PXEA_LOCUS7</name>
</gene>
<sequence length="169" mass="17069">MSGNTQTGKSISPGHHSLESGSNRSPSELVFTPSDSESEASAGIGQSARISTSGTETESDSQAESAPAVLSASLQAPNSAGSSSRRQTAAFGTPASHAVKSGRGRPGSGETRLGSGLEIKPVRSNNGGLVRDTPLRWQPSPEQLAALQSDYSLLISACKGGSGSSLSEV</sequence>
<keyword evidence="3" id="KW-1185">Reference proteome</keyword>
<dbReference type="Proteomes" id="UP000784294">
    <property type="component" value="Unassembled WGS sequence"/>
</dbReference>
<organism evidence="2 3">
    <name type="scientific">Protopolystoma xenopodis</name>
    <dbReference type="NCBI Taxonomy" id="117903"/>
    <lineage>
        <taxon>Eukaryota</taxon>
        <taxon>Metazoa</taxon>
        <taxon>Spiralia</taxon>
        <taxon>Lophotrochozoa</taxon>
        <taxon>Platyhelminthes</taxon>
        <taxon>Monogenea</taxon>
        <taxon>Polyopisthocotylea</taxon>
        <taxon>Polystomatidea</taxon>
        <taxon>Polystomatidae</taxon>
        <taxon>Protopolystoma</taxon>
    </lineage>
</organism>
<proteinExistence type="predicted"/>
<comment type="caution">
    <text evidence="2">The sequence shown here is derived from an EMBL/GenBank/DDBJ whole genome shotgun (WGS) entry which is preliminary data.</text>
</comment>
<evidence type="ECO:0000313" key="2">
    <source>
        <dbReference type="EMBL" id="VEL06567.1"/>
    </source>
</evidence>
<dbReference type="AlphaFoldDB" id="A0A448W9P5"/>
<name>A0A448W9P5_9PLAT</name>
<feature type="compositionally biased region" description="Polar residues" evidence="1">
    <location>
        <begin position="72"/>
        <end position="87"/>
    </location>
</feature>
<protein>
    <submittedName>
        <fullName evidence="2">Uncharacterized protein</fullName>
    </submittedName>
</protein>
<evidence type="ECO:0000313" key="3">
    <source>
        <dbReference type="Proteomes" id="UP000784294"/>
    </source>
</evidence>
<feature type="compositionally biased region" description="Polar residues" evidence="1">
    <location>
        <begin position="1"/>
        <end position="10"/>
    </location>
</feature>